<dbReference type="NCBIfam" id="NF045521">
    <property type="entry name" value="rhoda_near_glyco"/>
    <property type="match status" value="1"/>
</dbReference>
<feature type="chain" id="PRO_5012574441" evidence="1">
    <location>
        <begin position="24"/>
        <end position="166"/>
    </location>
</feature>
<accession>A0A1W6MKS8</accession>
<dbReference type="PANTHER" id="PTHR43031">
    <property type="entry name" value="FAD-DEPENDENT OXIDOREDUCTASE"/>
    <property type="match status" value="1"/>
</dbReference>
<feature type="signal peptide" evidence="1">
    <location>
        <begin position="1"/>
        <end position="23"/>
    </location>
</feature>
<dbReference type="Proteomes" id="UP000193431">
    <property type="component" value="Chromosome"/>
</dbReference>
<reference evidence="3 4" key="1">
    <citation type="submission" date="2016-11" db="EMBL/GenBank/DDBJ databases">
        <title>Trade-off between light-utilization and light-protection in marine flavobacteria.</title>
        <authorList>
            <person name="Kumagai Y."/>
        </authorList>
    </citation>
    <scope>NUCLEOTIDE SEQUENCE [LARGE SCALE GENOMIC DNA]</scope>
    <source>
        <strain evidence="3 4">JCM 13191</strain>
    </source>
</reference>
<name>A0A1W6MKS8_9FLAO</name>
<organism evidence="3 4">
    <name type="scientific">Nonlabens spongiae</name>
    <dbReference type="NCBI Taxonomy" id="331648"/>
    <lineage>
        <taxon>Bacteria</taxon>
        <taxon>Pseudomonadati</taxon>
        <taxon>Bacteroidota</taxon>
        <taxon>Flavobacteriia</taxon>
        <taxon>Flavobacteriales</taxon>
        <taxon>Flavobacteriaceae</taxon>
        <taxon>Nonlabens</taxon>
    </lineage>
</organism>
<dbReference type="InterPro" id="IPR001307">
    <property type="entry name" value="Thiosulphate_STrfase_CS"/>
</dbReference>
<proteinExistence type="predicted"/>
<dbReference type="InterPro" id="IPR050229">
    <property type="entry name" value="GlpE_sulfurtransferase"/>
</dbReference>
<dbReference type="GO" id="GO:0004792">
    <property type="term" value="F:thiosulfate-cyanide sulfurtransferase activity"/>
    <property type="evidence" value="ECO:0007669"/>
    <property type="project" value="InterPro"/>
</dbReference>
<dbReference type="Gene3D" id="3.40.250.10">
    <property type="entry name" value="Rhodanese-like domain"/>
    <property type="match status" value="1"/>
</dbReference>
<dbReference type="InterPro" id="IPR001763">
    <property type="entry name" value="Rhodanese-like_dom"/>
</dbReference>
<sequence length="166" mass="19371">MIKGLLSKYFLLMTFTVWSGLNAQEDTISELLKKYNNQTVEYITADSLQNQYDQFVVLDTRTKKEYEVSHLPGAIWVGQRLRKSRLPEIKPDQKVVVYCTVGVRSEDFGEQLLREGYKNVFNLYGSIFYWKDAGNEVVDIDGKATEKVHTYSRKWSQYLKTGEKVY</sequence>
<dbReference type="EMBL" id="CP019344">
    <property type="protein sequence ID" value="ARN78218.1"/>
    <property type="molecule type" value="Genomic_DNA"/>
</dbReference>
<protein>
    <submittedName>
        <fullName evidence="3">Rhodanese</fullName>
    </submittedName>
</protein>
<dbReference type="InterPro" id="IPR036873">
    <property type="entry name" value="Rhodanese-like_dom_sf"/>
</dbReference>
<evidence type="ECO:0000313" key="3">
    <source>
        <dbReference type="EMBL" id="ARN78218.1"/>
    </source>
</evidence>
<keyword evidence="1" id="KW-0732">Signal</keyword>
<evidence type="ECO:0000313" key="4">
    <source>
        <dbReference type="Proteomes" id="UP000193431"/>
    </source>
</evidence>
<dbReference type="PROSITE" id="PS50206">
    <property type="entry name" value="RHODANESE_3"/>
    <property type="match status" value="1"/>
</dbReference>
<evidence type="ECO:0000256" key="1">
    <source>
        <dbReference type="SAM" id="SignalP"/>
    </source>
</evidence>
<feature type="domain" description="Rhodanese" evidence="2">
    <location>
        <begin position="51"/>
        <end position="139"/>
    </location>
</feature>
<gene>
    <name evidence="3" type="ORF">BST97_09565</name>
</gene>
<dbReference type="AlphaFoldDB" id="A0A1W6MKS8"/>
<dbReference type="Pfam" id="PF00581">
    <property type="entry name" value="Rhodanese"/>
    <property type="match status" value="1"/>
</dbReference>
<dbReference type="SMART" id="SM00450">
    <property type="entry name" value="RHOD"/>
    <property type="match status" value="1"/>
</dbReference>
<keyword evidence="4" id="KW-1185">Reference proteome</keyword>
<dbReference type="PROSITE" id="PS00380">
    <property type="entry name" value="RHODANESE_1"/>
    <property type="match status" value="1"/>
</dbReference>
<dbReference type="PANTHER" id="PTHR43031:SF16">
    <property type="entry name" value="OXIDOREDUCTASE"/>
    <property type="match status" value="1"/>
</dbReference>
<dbReference type="SUPFAM" id="SSF52821">
    <property type="entry name" value="Rhodanese/Cell cycle control phosphatase"/>
    <property type="match status" value="1"/>
</dbReference>
<dbReference type="STRING" id="331648.BST97_09565"/>
<dbReference type="CDD" id="cd00158">
    <property type="entry name" value="RHOD"/>
    <property type="match status" value="1"/>
</dbReference>
<evidence type="ECO:0000259" key="2">
    <source>
        <dbReference type="PROSITE" id="PS50206"/>
    </source>
</evidence>